<evidence type="ECO:0000259" key="3">
    <source>
        <dbReference type="Pfam" id="PF07995"/>
    </source>
</evidence>
<dbReference type="PANTHER" id="PTHR19328:SF13">
    <property type="entry name" value="HIPL1 PROTEIN"/>
    <property type="match status" value="1"/>
</dbReference>
<dbReference type="InterPro" id="IPR011041">
    <property type="entry name" value="Quinoprot_gluc/sorb_DH_b-prop"/>
</dbReference>
<dbReference type="Proteomes" id="UP001589783">
    <property type="component" value="Unassembled WGS sequence"/>
</dbReference>
<protein>
    <submittedName>
        <fullName evidence="4">PQQ-dependent sugar dehydrogenase</fullName>
    </submittedName>
</protein>
<name>A0ABV6H9Q3_9ACTN</name>
<feature type="chain" id="PRO_5046044419" evidence="2">
    <location>
        <begin position="25"/>
        <end position="354"/>
    </location>
</feature>
<dbReference type="PANTHER" id="PTHR19328">
    <property type="entry name" value="HEDGEHOG-INTERACTING PROTEIN"/>
    <property type="match status" value="1"/>
</dbReference>
<dbReference type="InterPro" id="IPR012938">
    <property type="entry name" value="Glc/Sorbosone_DH"/>
</dbReference>
<feature type="compositionally biased region" description="Basic and acidic residues" evidence="1">
    <location>
        <begin position="329"/>
        <end position="341"/>
    </location>
</feature>
<dbReference type="InterPro" id="IPR011042">
    <property type="entry name" value="6-blade_b-propeller_TolB-like"/>
</dbReference>
<gene>
    <name evidence="4" type="ORF">ACFFJD_12165</name>
</gene>
<sequence>MGTGNRIRWALSLLTLSLVAGCTAEDTALPGAATVEAGATVVTSRLDAPWSIAFYGDTPLVSERDSGRILEVDDTGGTREVARIDGVLARGEAGLLGLAVRGDELYAYYSTDTDNRIERFDIEGSAGGLSLSGGDIVFDGIPVAINHNGGRLAFGPDGLLYATTGDAARPESAQDPDSLSGKILQIQPAQAGAPARTRVYSMGHRNSQGLAWTPDGTMFAAEFGQDTWDELNVIVEGGNYGWPVVEGIAGREGFIDPVQQWTPGQASPSGIAFHDGVIAIANLRGQRLRTVATSAPWTTTDTLAGAGRLRDVVVAPDGTLWVLTNNTDGRGRPSGSDDRILRVQLSPDAAEPSR</sequence>
<proteinExistence type="predicted"/>
<dbReference type="RefSeq" id="WP_382364438.1">
    <property type="nucleotide sequence ID" value="NZ_JBHLWV010000020.1"/>
</dbReference>
<comment type="caution">
    <text evidence="4">The sequence shown here is derived from an EMBL/GenBank/DDBJ whole genome shotgun (WGS) entry which is preliminary data.</text>
</comment>
<evidence type="ECO:0000313" key="4">
    <source>
        <dbReference type="EMBL" id="MFC0315602.1"/>
    </source>
</evidence>
<feature type="signal peptide" evidence="2">
    <location>
        <begin position="1"/>
        <end position="24"/>
    </location>
</feature>
<dbReference type="Pfam" id="PF07995">
    <property type="entry name" value="GSDH"/>
    <property type="match status" value="1"/>
</dbReference>
<dbReference type="Gene3D" id="2.120.10.30">
    <property type="entry name" value="TolB, C-terminal domain"/>
    <property type="match status" value="1"/>
</dbReference>
<organism evidence="4 5">
    <name type="scientific">Gordonia phosphorivorans</name>
    <dbReference type="NCBI Taxonomy" id="1056982"/>
    <lineage>
        <taxon>Bacteria</taxon>
        <taxon>Bacillati</taxon>
        <taxon>Actinomycetota</taxon>
        <taxon>Actinomycetes</taxon>
        <taxon>Mycobacteriales</taxon>
        <taxon>Gordoniaceae</taxon>
        <taxon>Gordonia</taxon>
    </lineage>
</organism>
<evidence type="ECO:0000256" key="1">
    <source>
        <dbReference type="SAM" id="MobiDB-lite"/>
    </source>
</evidence>
<evidence type="ECO:0000313" key="5">
    <source>
        <dbReference type="Proteomes" id="UP001589783"/>
    </source>
</evidence>
<accession>A0ABV6H9Q3</accession>
<reference evidence="4 5" key="1">
    <citation type="submission" date="2024-09" db="EMBL/GenBank/DDBJ databases">
        <authorList>
            <person name="Sun Q."/>
            <person name="Mori K."/>
        </authorList>
    </citation>
    <scope>NUCLEOTIDE SEQUENCE [LARGE SCALE GENOMIC DNA]</scope>
    <source>
        <strain evidence="4 5">CCM 7957</strain>
    </source>
</reference>
<keyword evidence="5" id="KW-1185">Reference proteome</keyword>
<feature type="domain" description="Glucose/Sorbosone dehydrogenase" evidence="3">
    <location>
        <begin position="46"/>
        <end position="330"/>
    </location>
</feature>
<dbReference type="EMBL" id="JBHLWV010000020">
    <property type="protein sequence ID" value="MFC0315602.1"/>
    <property type="molecule type" value="Genomic_DNA"/>
</dbReference>
<dbReference type="PROSITE" id="PS51257">
    <property type="entry name" value="PROKAR_LIPOPROTEIN"/>
    <property type="match status" value="1"/>
</dbReference>
<feature type="region of interest" description="Disordered" evidence="1">
    <location>
        <begin position="325"/>
        <end position="354"/>
    </location>
</feature>
<keyword evidence="2" id="KW-0732">Signal</keyword>
<dbReference type="SUPFAM" id="SSF50952">
    <property type="entry name" value="Soluble quinoprotein glucose dehydrogenase"/>
    <property type="match status" value="1"/>
</dbReference>
<evidence type="ECO:0000256" key="2">
    <source>
        <dbReference type="SAM" id="SignalP"/>
    </source>
</evidence>